<organism evidence="2 3">
    <name type="scientific">Deinococcus arenae</name>
    <dbReference type="NCBI Taxonomy" id="1452751"/>
    <lineage>
        <taxon>Bacteria</taxon>
        <taxon>Thermotogati</taxon>
        <taxon>Deinococcota</taxon>
        <taxon>Deinococci</taxon>
        <taxon>Deinococcales</taxon>
        <taxon>Deinococcaceae</taxon>
        <taxon>Deinococcus</taxon>
    </lineage>
</organism>
<proteinExistence type="predicted"/>
<accession>A0A8H9GU46</accession>
<evidence type="ECO:0000259" key="1">
    <source>
        <dbReference type="Pfam" id="PF00483"/>
    </source>
</evidence>
<comment type="caution">
    <text evidence="2">The sequence shown here is derived from an EMBL/GenBank/DDBJ whole genome shotgun (WGS) entry which is preliminary data.</text>
</comment>
<gene>
    <name evidence="2" type="ORF">GCM10008956_18760</name>
</gene>
<dbReference type="InterPro" id="IPR029044">
    <property type="entry name" value="Nucleotide-diphossugar_trans"/>
</dbReference>
<evidence type="ECO:0000313" key="2">
    <source>
        <dbReference type="EMBL" id="GGM42591.1"/>
    </source>
</evidence>
<sequence length="348" mass="36881">MAPVKGLILAAGRGSRLLPISATRPKHAVPVAGVPIIARGVQALRDAGVQDIGIVTSPSSEQDLRDATQHSGHLTFIRQYDPLGTGHAVLTARHFLEGSPTLLYLGDNLFEDSLSPMISALRYGDAAIGVKEVPNPQAYGVAVVKAGRLLRLVEKPRTPESNLASCGVFSFKPGLIDLLEDLPHSTRGEIEFPQALTALLAQGGQVRAVEFQGFWSDAGAPDDLLSANTHYLRGLSPRVEGRVERSALQGPVVIEAGALVEDSVIQGPVWIGPHAVVRGANLGPFVSVGAHARVDSAQVSGALIDEFARVLHPTRPIHRSLIGRHALVTAPSDTGLQMVIGDRSVMRM</sequence>
<dbReference type="PANTHER" id="PTHR42883:SF2">
    <property type="entry name" value="THYMIDYLYLTRANSFERASE"/>
    <property type="match status" value="1"/>
</dbReference>
<keyword evidence="2" id="KW-0808">Transferase</keyword>
<keyword evidence="3" id="KW-1185">Reference proteome</keyword>
<dbReference type="PANTHER" id="PTHR42883">
    <property type="entry name" value="GLUCOSE-1-PHOSPHATE THYMIDYLTRANSFERASE"/>
    <property type="match status" value="1"/>
</dbReference>
<reference evidence="3" key="1">
    <citation type="journal article" date="2019" name="Int. J. Syst. Evol. Microbiol.">
        <title>The Global Catalogue of Microorganisms (GCM) 10K type strain sequencing project: providing services to taxonomists for standard genome sequencing and annotation.</title>
        <authorList>
            <consortium name="The Broad Institute Genomics Platform"/>
            <consortium name="The Broad Institute Genome Sequencing Center for Infectious Disease"/>
            <person name="Wu L."/>
            <person name="Ma J."/>
        </authorList>
    </citation>
    <scope>NUCLEOTIDE SEQUENCE [LARGE SCALE GENOMIC DNA]</scope>
    <source>
        <strain evidence="3">JCM 31047</strain>
    </source>
</reference>
<dbReference type="Gene3D" id="3.90.550.10">
    <property type="entry name" value="Spore Coat Polysaccharide Biosynthesis Protein SpsA, Chain A"/>
    <property type="match status" value="1"/>
</dbReference>
<dbReference type="SUPFAM" id="SSF53448">
    <property type="entry name" value="Nucleotide-diphospho-sugar transferases"/>
    <property type="match status" value="1"/>
</dbReference>
<name>A0A8H9GU46_9DEIO</name>
<dbReference type="InterPro" id="IPR005835">
    <property type="entry name" value="NTP_transferase_dom"/>
</dbReference>
<protein>
    <submittedName>
        <fullName evidence="2">Glucose-1-phosphate thymidylyltransferase</fullName>
    </submittedName>
</protein>
<dbReference type="EMBL" id="BMQG01000005">
    <property type="protein sequence ID" value="GGM42591.1"/>
    <property type="molecule type" value="Genomic_DNA"/>
</dbReference>
<dbReference type="Pfam" id="PF00483">
    <property type="entry name" value="NTP_transferase"/>
    <property type="match status" value="1"/>
</dbReference>
<dbReference type="AlphaFoldDB" id="A0A8H9GU46"/>
<dbReference type="Gene3D" id="2.160.10.10">
    <property type="entry name" value="Hexapeptide repeat proteins"/>
    <property type="match status" value="1"/>
</dbReference>
<evidence type="ECO:0000313" key="3">
    <source>
        <dbReference type="Proteomes" id="UP000600547"/>
    </source>
</evidence>
<feature type="domain" description="Nucleotidyl transferase" evidence="1">
    <location>
        <begin position="5"/>
        <end position="232"/>
    </location>
</feature>
<dbReference type="GO" id="GO:0016740">
    <property type="term" value="F:transferase activity"/>
    <property type="evidence" value="ECO:0007669"/>
    <property type="project" value="UniProtKB-KW"/>
</dbReference>
<dbReference type="Proteomes" id="UP000600547">
    <property type="component" value="Unassembled WGS sequence"/>
</dbReference>